<keyword evidence="3" id="KW-0472">Membrane</keyword>
<comment type="caution">
    <text evidence="5">The sequence shown here is derived from an EMBL/GenBank/DDBJ whole genome shotgun (WGS) entry which is preliminary data.</text>
</comment>
<feature type="domain" description="Leucine-binding protein" evidence="4">
    <location>
        <begin position="69"/>
        <end position="386"/>
    </location>
</feature>
<dbReference type="InterPro" id="IPR028081">
    <property type="entry name" value="Leu-bd"/>
</dbReference>
<reference evidence="5 6" key="1">
    <citation type="submission" date="2018-06" db="EMBL/GenBank/DDBJ databases">
        <title>Extensive metabolic versatility and redundancy in microbially diverse, dynamic hydrothermal sediments.</title>
        <authorList>
            <person name="Dombrowski N."/>
            <person name="Teske A."/>
            <person name="Baker B.J."/>
        </authorList>
    </citation>
    <scope>NUCLEOTIDE SEQUENCE [LARGE SCALE GENOMIC DNA]</scope>
    <source>
        <strain evidence="5">B3_G15</strain>
    </source>
</reference>
<dbReference type="EMBL" id="QMQA01000024">
    <property type="protein sequence ID" value="RLE14909.1"/>
    <property type="molecule type" value="Genomic_DNA"/>
</dbReference>
<evidence type="ECO:0000256" key="3">
    <source>
        <dbReference type="SAM" id="Phobius"/>
    </source>
</evidence>
<dbReference type="InterPro" id="IPR028082">
    <property type="entry name" value="Peripla_BP_I"/>
</dbReference>
<comment type="similarity">
    <text evidence="1">Belongs to the leucine-binding protein family.</text>
</comment>
<dbReference type="PANTHER" id="PTHR30483">
    <property type="entry name" value="LEUCINE-SPECIFIC-BINDING PROTEIN"/>
    <property type="match status" value="1"/>
</dbReference>
<dbReference type="Pfam" id="PF13458">
    <property type="entry name" value="Peripla_BP_6"/>
    <property type="match status" value="1"/>
</dbReference>
<gene>
    <name evidence="5" type="ORF">DRJ04_01435</name>
</gene>
<sequence>MKGQIDRPKKEVIDQAGQSLRWQKSWSIKKPEPGKRRQKMSKKGRKTFFVICTLIVILLVGEMAFSAKPYKIGSLLPLTGDSAPFGLPQQTGVRLGVRDVNLAGGILGRKLVCVYRDSGSMPTPGVDATMKLVKIDRVPYVIGGFSSGVTMAAAKAVTIPNKIVHIGQGCTSPLLSVMKDDDYFFRACMHDLYQGAALAEMMWEDGARKIVLNYANNPYGLGIADATAQRFTELGGEVLAKIPHELGKPSYKAELSMVFERTPKPDAVAMIVYPEDMIVMGKQAIAMGYGPDVIPWYGCDAWMAPEVVEGIGAKNLEGVKGTASGVLPGPSLETFRKEYEEEFGTFPTKPFIEPGYDAVVAFAVAVARSGKLPEELTPKDIRDNMRPANNAPGRKFYAGPEEIKKGLAWAAQGIDTDYVGVASTVEFDKYGDIVGAVAIWQVKEGKIVVIENLLPEPVSREKLGPRYLP</sequence>
<organism evidence="5 6">
    <name type="scientific">Aerophobetes bacterium</name>
    <dbReference type="NCBI Taxonomy" id="2030807"/>
    <lineage>
        <taxon>Bacteria</taxon>
        <taxon>Candidatus Aerophobota</taxon>
    </lineage>
</organism>
<dbReference type="Proteomes" id="UP000280417">
    <property type="component" value="Unassembled WGS sequence"/>
</dbReference>
<dbReference type="AlphaFoldDB" id="A0A662DLB3"/>
<feature type="transmembrane region" description="Helical" evidence="3">
    <location>
        <begin position="47"/>
        <end position="67"/>
    </location>
</feature>
<evidence type="ECO:0000313" key="6">
    <source>
        <dbReference type="Proteomes" id="UP000280417"/>
    </source>
</evidence>
<accession>A0A662DLB3</accession>
<evidence type="ECO:0000259" key="4">
    <source>
        <dbReference type="Pfam" id="PF13458"/>
    </source>
</evidence>
<dbReference type="PANTHER" id="PTHR30483:SF6">
    <property type="entry name" value="PERIPLASMIC BINDING PROTEIN OF ABC TRANSPORTER FOR NATURAL AMINO ACIDS"/>
    <property type="match status" value="1"/>
</dbReference>
<evidence type="ECO:0000313" key="5">
    <source>
        <dbReference type="EMBL" id="RLE14909.1"/>
    </source>
</evidence>
<keyword evidence="2" id="KW-0732">Signal</keyword>
<keyword evidence="3" id="KW-0812">Transmembrane</keyword>
<dbReference type="CDD" id="cd06346">
    <property type="entry name" value="PBP1_ABC_ligand_binding-like"/>
    <property type="match status" value="1"/>
</dbReference>
<proteinExistence type="inferred from homology"/>
<dbReference type="InterPro" id="IPR051010">
    <property type="entry name" value="BCAA_transport"/>
</dbReference>
<keyword evidence="3" id="KW-1133">Transmembrane helix</keyword>
<protein>
    <recommendedName>
        <fullName evidence="4">Leucine-binding protein domain-containing protein</fullName>
    </recommendedName>
</protein>
<dbReference type="SUPFAM" id="SSF53822">
    <property type="entry name" value="Periplasmic binding protein-like I"/>
    <property type="match status" value="1"/>
</dbReference>
<evidence type="ECO:0000256" key="2">
    <source>
        <dbReference type="ARBA" id="ARBA00022729"/>
    </source>
</evidence>
<name>A0A662DLB3_UNCAE</name>
<dbReference type="Gene3D" id="3.40.50.2300">
    <property type="match status" value="2"/>
</dbReference>
<evidence type="ECO:0000256" key="1">
    <source>
        <dbReference type="ARBA" id="ARBA00010062"/>
    </source>
</evidence>